<comment type="caution">
    <text evidence="3">The sequence shown here is derived from an EMBL/GenBank/DDBJ whole genome shotgun (WGS) entry which is preliminary data.</text>
</comment>
<feature type="chain" id="PRO_5045948779" evidence="2">
    <location>
        <begin position="26"/>
        <end position="69"/>
    </location>
</feature>
<gene>
    <name evidence="3" type="ORF">V6N11_001551</name>
</gene>
<sequence>MTSISSTTSMAVALVFVIMSPYVEARSASPAPYGTSIDQVIACVLMLLALVLTYIIHPSQPSSYSYSFF</sequence>
<feature type="transmembrane region" description="Helical" evidence="1">
    <location>
        <begin position="35"/>
        <end position="56"/>
    </location>
</feature>
<evidence type="ECO:0000313" key="4">
    <source>
        <dbReference type="Proteomes" id="UP001396334"/>
    </source>
</evidence>
<accession>A0ABR2S011</accession>
<keyword evidence="1" id="KW-0472">Membrane</keyword>
<dbReference type="Pfam" id="PF06376">
    <property type="entry name" value="AGP"/>
    <property type="match status" value="1"/>
</dbReference>
<dbReference type="EMBL" id="JBBPBN010000019">
    <property type="protein sequence ID" value="KAK9018580.1"/>
    <property type="molecule type" value="Genomic_DNA"/>
</dbReference>
<dbReference type="PANTHER" id="PTHR33374">
    <property type="entry name" value="ARABINOGALACTAN PROTEIN 20"/>
    <property type="match status" value="1"/>
</dbReference>
<organism evidence="3 4">
    <name type="scientific">Hibiscus sabdariffa</name>
    <name type="common">roselle</name>
    <dbReference type="NCBI Taxonomy" id="183260"/>
    <lineage>
        <taxon>Eukaryota</taxon>
        <taxon>Viridiplantae</taxon>
        <taxon>Streptophyta</taxon>
        <taxon>Embryophyta</taxon>
        <taxon>Tracheophyta</taxon>
        <taxon>Spermatophyta</taxon>
        <taxon>Magnoliopsida</taxon>
        <taxon>eudicotyledons</taxon>
        <taxon>Gunneridae</taxon>
        <taxon>Pentapetalae</taxon>
        <taxon>rosids</taxon>
        <taxon>malvids</taxon>
        <taxon>Malvales</taxon>
        <taxon>Malvaceae</taxon>
        <taxon>Malvoideae</taxon>
        <taxon>Hibiscus</taxon>
    </lineage>
</organism>
<keyword evidence="4" id="KW-1185">Reference proteome</keyword>
<keyword evidence="1" id="KW-1133">Transmembrane helix</keyword>
<evidence type="ECO:0000256" key="2">
    <source>
        <dbReference type="SAM" id="SignalP"/>
    </source>
</evidence>
<dbReference type="InterPro" id="IPR009424">
    <property type="entry name" value="AGP16/20/22/41"/>
</dbReference>
<dbReference type="Proteomes" id="UP001396334">
    <property type="component" value="Unassembled WGS sequence"/>
</dbReference>
<name>A0ABR2S011_9ROSI</name>
<evidence type="ECO:0000256" key="1">
    <source>
        <dbReference type="SAM" id="Phobius"/>
    </source>
</evidence>
<keyword evidence="1" id="KW-0812">Transmembrane</keyword>
<evidence type="ECO:0000313" key="3">
    <source>
        <dbReference type="EMBL" id="KAK9018580.1"/>
    </source>
</evidence>
<reference evidence="3 4" key="1">
    <citation type="journal article" date="2024" name="G3 (Bethesda)">
        <title>Genome assembly of Hibiscus sabdariffa L. provides insights into metabolisms of medicinal natural products.</title>
        <authorList>
            <person name="Kim T."/>
        </authorList>
    </citation>
    <scope>NUCLEOTIDE SEQUENCE [LARGE SCALE GENOMIC DNA]</scope>
    <source>
        <strain evidence="3">TK-2024</strain>
        <tissue evidence="3">Old leaves</tissue>
    </source>
</reference>
<keyword evidence="2" id="KW-0732">Signal</keyword>
<feature type="signal peptide" evidence="2">
    <location>
        <begin position="1"/>
        <end position="25"/>
    </location>
</feature>
<protein>
    <submittedName>
        <fullName evidence="3">Uncharacterized protein</fullName>
    </submittedName>
</protein>
<proteinExistence type="predicted"/>